<feature type="domain" description="Zinc finger C2H2 LYAR-type" evidence="12">
    <location>
        <begin position="25"/>
        <end position="53"/>
    </location>
</feature>
<dbReference type="GO" id="GO:0015031">
    <property type="term" value="P:protein transport"/>
    <property type="evidence" value="ECO:0007669"/>
    <property type="project" value="UniProtKB-KW"/>
</dbReference>
<dbReference type="EMBL" id="JAACJP010000003">
    <property type="protein sequence ID" value="KAF5385926.1"/>
    <property type="molecule type" value="Genomic_DNA"/>
</dbReference>
<dbReference type="GO" id="GO:0061723">
    <property type="term" value="P:glycophagy"/>
    <property type="evidence" value="ECO:0007669"/>
    <property type="project" value="TreeGrafter"/>
</dbReference>
<feature type="compositionally biased region" description="Low complexity" evidence="11">
    <location>
        <begin position="219"/>
        <end position="232"/>
    </location>
</feature>
<evidence type="ECO:0000313" key="14">
    <source>
        <dbReference type="Proteomes" id="UP000565441"/>
    </source>
</evidence>
<dbReference type="InterPro" id="IPR014898">
    <property type="entry name" value="Znf_C2H2_LYAR"/>
</dbReference>
<dbReference type="PANTHER" id="PTHR12866:SF2">
    <property type="entry name" value="UBIQUITIN-LIKE-CONJUGATING ENZYME ATG3"/>
    <property type="match status" value="1"/>
</dbReference>
<evidence type="ECO:0000256" key="10">
    <source>
        <dbReference type="ARBA" id="ARBA00033139"/>
    </source>
</evidence>
<dbReference type="AlphaFoldDB" id="A0A8H5M9Y0"/>
<reference evidence="13 14" key="1">
    <citation type="journal article" date="2020" name="ISME J.">
        <title>Uncovering the hidden diversity of litter-decomposition mechanisms in mushroom-forming fungi.</title>
        <authorList>
            <person name="Floudas D."/>
            <person name="Bentzer J."/>
            <person name="Ahren D."/>
            <person name="Johansson T."/>
            <person name="Persson P."/>
            <person name="Tunlid A."/>
        </authorList>
    </citation>
    <scope>NUCLEOTIDE SEQUENCE [LARGE SCALE GENOMIC DNA]</scope>
    <source>
        <strain evidence="13 14">CBS 661.87</strain>
    </source>
</reference>
<evidence type="ECO:0000256" key="4">
    <source>
        <dbReference type="ARBA" id="ARBA00022448"/>
    </source>
</evidence>
<feature type="compositionally biased region" description="Basic residues" evidence="11">
    <location>
        <begin position="238"/>
        <end position="248"/>
    </location>
</feature>
<sequence length="809" mass="89086">MGSACGDVVKKPKLDQHRSRCHGGFDCIDCSTTFNTPAEYKGHTQCISEAEKYQKSLYKGPKTAAPAPRNNYPPLPPAPTAPPGGQWRGRGGFGGRGGRGGWSQPRSSATGANDTPLGTPTRASPVASPALTPQPTVVQQVKTQAAKAPEPPKPQPALAPVETPSASSDKTEKKRKDKKRKSIAEDNTASPLHRGISLSLNGTQPVNKKARITEDSKAADSASIASSPSPGGVDRKEKKDKKDKKEKKEKKDKPKVKDGEKVKEGKEDVEMSAPSGEETRKKKSKEEKATAKDGDVEAVVEAEKSEKSKKRKRRQEGEGRGEEMEGAERVTTKKNKAEDAMDGDLADNSTKEIKDKKNKKEKRDKSEKKEKKEKEKRSKRASSVRTARCDWCDLPQPARPIFYPYNFLSVILHLCCHLGLVHSEGEQLIDLESNRHFLPYPAITMQAIQSHYWAVRDYLSPVLKESKFKEHGRITPEEFVAAGDFLVYKFPVWTWEIGDASKARDFLPADKQYLLTRGVPCLRRATSLAYTDADEDAERLLSFGDSSTSGEADEWVETHAGRKAHADSAANPGDIDDIPDLDGDHDHLASGVGALSLGKGAAEETPDLDDIPDMEEDDLEEKDEATATTYPKSGYSNVEAAKGNLLQVRTYDVMITYDKYYQTPRVWLIGYDENGTPLTPPQIFQDISADHAQKTVTIEQFLHSTSLQAASVHPCKHASVMKKVIERMNNSVVEEQLSRRKSAGAPANSKEPKKKWPFARKASGPGKDEKVAGEEEEVEGMRVDFYLVVFLKFIASIVPTIEVDSTTSF</sequence>
<dbReference type="GO" id="GO:0000045">
    <property type="term" value="P:autophagosome assembly"/>
    <property type="evidence" value="ECO:0007669"/>
    <property type="project" value="TreeGrafter"/>
</dbReference>
<dbReference type="GO" id="GO:0000422">
    <property type="term" value="P:autophagy of mitochondrion"/>
    <property type="evidence" value="ECO:0007669"/>
    <property type="project" value="TreeGrafter"/>
</dbReference>
<evidence type="ECO:0000256" key="1">
    <source>
        <dbReference type="ARBA" id="ARBA00004496"/>
    </source>
</evidence>
<dbReference type="OrthoDB" id="1584384at2759"/>
<feature type="compositionally biased region" description="Acidic residues" evidence="11">
    <location>
        <begin position="604"/>
        <end position="623"/>
    </location>
</feature>
<dbReference type="PANTHER" id="PTHR12866">
    <property type="entry name" value="UBIQUITIN-LIKE-CONJUGATING ENZYME ATG3"/>
    <property type="match status" value="1"/>
</dbReference>
<dbReference type="GO" id="GO:0000407">
    <property type="term" value="C:phagophore assembly site"/>
    <property type="evidence" value="ECO:0007669"/>
    <property type="project" value="TreeGrafter"/>
</dbReference>
<feature type="compositionally biased region" description="Polar residues" evidence="11">
    <location>
        <begin position="104"/>
        <end position="122"/>
    </location>
</feature>
<evidence type="ECO:0000256" key="8">
    <source>
        <dbReference type="ARBA" id="ARBA00023006"/>
    </source>
</evidence>
<dbReference type="Pfam" id="PF03987">
    <property type="entry name" value="Autophagy_act_C"/>
    <property type="match status" value="1"/>
</dbReference>
<evidence type="ECO:0000256" key="7">
    <source>
        <dbReference type="ARBA" id="ARBA00022927"/>
    </source>
</evidence>
<comment type="similarity">
    <text evidence="2">Belongs to the ATG3 family.</text>
</comment>
<name>A0A8H5M9Y0_9AGAR</name>
<evidence type="ECO:0000313" key="13">
    <source>
        <dbReference type="EMBL" id="KAF5385926.1"/>
    </source>
</evidence>
<accession>A0A8H5M9Y0</accession>
<evidence type="ECO:0000256" key="11">
    <source>
        <dbReference type="SAM" id="MobiDB-lite"/>
    </source>
</evidence>
<feature type="compositionally biased region" description="Pro residues" evidence="11">
    <location>
        <begin position="71"/>
        <end position="82"/>
    </location>
</feature>
<feature type="compositionally biased region" description="Basic and acidic residues" evidence="11">
    <location>
        <begin position="361"/>
        <end position="376"/>
    </location>
</feature>
<keyword evidence="4" id="KW-0813">Transport</keyword>
<feature type="compositionally biased region" description="Basic and acidic residues" evidence="11">
    <location>
        <begin position="277"/>
        <end position="306"/>
    </location>
</feature>
<feature type="compositionally biased region" description="Gly residues" evidence="11">
    <location>
        <begin position="86"/>
        <end position="101"/>
    </location>
</feature>
<keyword evidence="14" id="KW-1185">Reference proteome</keyword>
<dbReference type="InterPro" id="IPR036236">
    <property type="entry name" value="Znf_C2H2_sf"/>
</dbReference>
<dbReference type="GO" id="GO:0019776">
    <property type="term" value="F:Atg8-family ligase activity"/>
    <property type="evidence" value="ECO:0007669"/>
    <property type="project" value="TreeGrafter"/>
</dbReference>
<keyword evidence="6" id="KW-0833">Ubl conjugation pathway</keyword>
<feature type="region of interest" description="Disordered" evidence="11">
    <location>
        <begin position="560"/>
        <end position="631"/>
    </location>
</feature>
<organism evidence="13 14">
    <name type="scientific">Tricholomella constricta</name>
    <dbReference type="NCBI Taxonomy" id="117010"/>
    <lineage>
        <taxon>Eukaryota</taxon>
        <taxon>Fungi</taxon>
        <taxon>Dikarya</taxon>
        <taxon>Basidiomycota</taxon>
        <taxon>Agaricomycotina</taxon>
        <taxon>Agaricomycetes</taxon>
        <taxon>Agaricomycetidae</taxon>
        <taxon>Agaricales</taxon>
        <taxon>Tricholomatineae</taxon>
        <taxon>Lyophyllaceae</taxon>
        <taxon>Tricholomella</taxon>
    </lineage>
</organism>
<feature type="region of interest" description="Disordered" evidence="11">
    <location>
        <begin position="57"/>
        <end position="381"/>
    </location>
</feature>
<dbReference type="Proteomes" id="UP000565441">
    <property type="component" value="Unassembled WGS sequence"/>
</dbReference>
<dbReference type="InterPro" id="IPR007135">
    <property type="entry name" value="Atg3/Atg10"/>
</dbReference>
<evidence type="ECO:0000256" key="5">
    <source>
        <dbReference type="ARBA" id="ARBA00022490"/>
    </source>
</evidence>
<dbReference type="Gene3D" id="3.30.1490.490">
    <property type="match status" value="1"/>
</dbReference>
<evidence type="ECO:0000256" key="2">
    <source>
        <dbReference type="ARBA" id="ARBA00007683"/>
    </source>
</evidence>
<comment type="subcellular location">
    <subcellularLocation>
        <location evidence="1">Cytoplasm</location>
    </subcellularLocation>
</comment>
<dbReference type="Pfam" id="PF08790">
    <property type="entry name" value="zf-LYAR"/>
    <property type="match status" value="1"/>
</dbReference>
<feature type="compositionally biased region" description="Low complexity" evidence="11">
    <location>
        <begin position="133"/>
        <end position="148"/>
    </location>
</feature>
<feature type="compositionally biased region" description="Basic and acidic residues" evidence="11">
    <location>
        <begin position="315"/>
        <end position="339"/>
    </location>
</feature>
<dbReference type="GO" id="GO:0044804">
    <property type="term" value="P:nucleophagy"/>
    <property type="evidence" value="ECO:0007669"/>
    <property type="project" value="TreeGrafter"/>
</dbReference>
<proteinExistence type="inferred from homology"/>
<feature type="compositionally biased region" description="Basic and acidic residues" evidence="11">
    <location>
        <begin position="249"/>
        <end position="269"/>
    </location>
</feature>
<dbReference type="GO" id="GO:0005829">
    <property type="term" value="C:cytosol"/>
    <property type="evidence" value="ECO:0007669"/>
    <property type="project" value="TreeGrafter"/>
</dbReference>
<keyword evidence="5" id="KW-0963">Cytoplasm</keyword>
<comment type="caution">
    <text evidence="13">The sequence shown here is derived from an EMBL/GenBank/DDBJ whole genome shotgun (WGS) entry which is preliminary data.</text>
</comment>
<evidence type="ECO:0000256" key="3">
    <source>
        <dbReference type="ARBA" id="ARBA00018067"/>
    </source>
</evidence>
<feature type="region of interest" description="Disordered" evidence="11">
    <location>
        <begin position="735"/>
        <end position="775"/>
    </location>
</feature>
<keyword evidence="7" id="KW-0653">Protein transport</keyword>
<evidence type="ECO:0000256" key="6">
    <source>
        <dbReference type="ARBA" id="ARBA00022786"/>
    </source>
</evidence>
<protein>
    <recommendedName>
        <fullName evidence="3">Autophagy-related protein 3</fullName>
    </recommendedName>
    <alternativeName>
        <fullName evidence="9 10">Autophagy-related E2-like conjugation enzyme ATG3</fullName>
    </alternativeName>
</protein>
<gene>
    <name evidence="13" type="ORF">D9615_002608</name>
</gene>
<evidence type="ECO:0000256" key="9">
    <source>
        <dbReference type="ARBA" id="ARBA00032144"/>
    </source>
</evidence>
<keyword evidence="8" id="KW-0072">Autophagy</keyword>
<dbReference type="SUPFAM" id="SSF57667">
    <property type="entry name" value="beta-beta-alpha zinc fingers"/>
    <property type="match status" value="1"/>
</dbReference>
<evidence type="ECO:0000259" key="12">
    <source>
        <dbReference type="Pfam" id="PF08790"/>
    </source>
</evidence>